<dbReference type="RefSeq" id="WP_158280154.1">
    <property type="nucleotide sequence ID" value="NZ_BSOV01000004.1"/>
</dbReference>
<evidence type="ECO:0000256" key="1">
    <source>
        <dbReference type="SAM" id="Phobius"/>
    </source>
</evidence>
<evidence type="ECO:0000313" key="5">
    <source>
        <dbReference type="Proteomes" id="UP000509702"/>
    </source>
</evidence>
<organism evidence="3 4">
    <name type="scientific">Azospirillum oryzae</name>
    <dbReference type="NCBI Taxonomy" id="286727"/>
    <lineage>
        <taxon>Bacteria</taxon>
        <taxon>Pseudomonadati</taxon>
        <taxon>Pseudomonadota</taxon>
        <taxon>Alphaproteobacteria</taxon>
        <taxon>Rhodospirillales</taxon>
        <taxon>Azospirillaceae</taxon>
        <taxon>Azospirillum</taxon>
    </lineage>
</organism>
<keyword evidence="1" id="KW-0472">Membrane</keyword>
<keyword evidence="5" id="KW-1185">Reference proteome</keyword>
<gene>
    <name evidence="2" type="ORF">HUE56_18180</name>
    <name evidence="3" type="ORF">SAMN02982917_4316</name>
</gene>
<evidence type="ECO:0000313" key="4">
    <source>
        <dbReference type="Proteomes" id="UP000192936"/>
    </source>
</evidence>
<sequence>MGGSNGAAQDPTAYIVPARRVRLRPPANDNRAPLGWRVRRLIVYLLILALIAGIVFI</sequence>
<dbReference type="EMBL" id="CP054619">
    <property type="protein sequence ID" value="QKS52317.1"/>
    <property type="molecule type" value="Genomic_DNA"/>
</dbReference>
<dbReference type="STRING" id="286727.SAMN02982917_4316"/>
<dbReference type="AlphaFoldDB" id="A0A1X7GSK0"/>
<dbReference type="KEGG" id="aoz:HUE56_18180"/>
<keyword evidence="1" id="KW-1133">Transmembrane helix</keyword>
<feature type="transmembrane region" description="Helical" evidence="1">
    <location>
        <begin position="41"/>
        <end position="56"/>
    </location>
</feature>
<reference evidence="3 4" key="1">
    <citation type="submission" date="2017-04" db="EMBL/GenBank/DDBJ databases">
        <authorList>
            <person name="Afonso C.L."/>
            <person name="Miller P.J."/>
            <person name="Scott M.A."/>
            <person name="Spackman E."/>
            <person name="Goraichik I."/>
            <person name="Dimitrov K.M."/>
            <person name="Suarez D.L."/>
            <person name="Swayne D.E."/>
        </authorList>
    </citation>
    <scope>NUCLEOTIDE SEQUENCE [LARGE SCALE GENOMIC DNA]</scope>
    <source>
        <strain evidence="3 4">A2P</strain>
    </source>
</reference>
<name>A0A1X7GSK0_9PROT</name>
<proteinExistence type="predicted"/>
<keyword evidence="1" id="KW-0812">Transmembrane</keyword>
<dbReference type="EMBL" id="FXAK01000007">
    <property type="protein sequence ID" value="SMF73890.1"/>
    <property type="molecule type" value="Genomic_DNA"/>
</dbReference>
<evidence type="ECO:0000313" key="2">
    <source>
        <dbReference type="EMBL" id="QKS52317.1"/>
    </source>
</evidence>
<dbReference type="Proteomes" id="UP000192936">
    <property type="component" value="Unassembled WGS sequence"/>
</dbReference>
<accession>A0A1X7GSK0</accession>
<dbReference type="Proteomes" id="UP000509702">
    <property type="component" value="Chromosome"/>
</dbReference>
<protein>
    <submittedName>
        <fullName evidence="3">Uncharacterized protein</fullName>
    </submittedName>
</protein>
<reference evidence="2 5" key="2">
    <citation type="submission" date="2020-06" db="EMBL/GenBank/DDBJ databases">
        <title>Complete genome of Azosprillum oryzae KACC14407.</title>
        <authorList>
            <person name="Kim M."/>
            <person name="Park Y.-J."/>
            <person name="Shin J.-H."/>
        </authorList>
    </citation>
    <scope>NUCLEOTIDE SEQUENCE [LARGE SCALE GENOMIC DNA]</scope>
    <source>
        <strain evidence="2 5">KACC 14407</strain>
    </source>
</reference>
<evidence type="ECO:0000313" key="3">
    <source>
        <dbReference type="EMBL" id="SMF73890.1"/>
    </source>
</evidence>